<protein>
    <submittedName>
        <fullName evidence="1">AlNc14C45G3695 protein</fullName>
    </submittedName>
</protein>
<organism evidence="1">
    <name type="scientific">Albugo laibachii Nc14</name>
    <dbReference type="NCBI Taxonomy" id="890382"/>
    <lineage>
        <taxon>Eukaryota</taxon>
        <taxon>Sar</taxon>
        <taxon>Stramenopiles</taxon>
        <taxon>Oomycota</taxon>
        <taxon>Peronosporomycetes</taxon>
        <taxon>Albuginales</taxon>
        <taxon>Albuginaceae</taxon>
        <taxon>Albugo</taxon>
    </lineage>
</organism>
<dbReference type="EMBL" id="FR824090">
    <property type="protein sequence ID" value="CCA18140.1"/>
    <property type="molecule type" value="Genomic_DNA"/>
</dbReference>
<reference evidence="1" key="1">
    <citation type="journal article" date="2011" name="PLoS Biol.">
        <title>Gene gain and loss during evolution of obligate parasitism in the white rust pathogen of Arabidopsis thaliana.</title>
        <authorList>
            <person name="Kemen E."/>
            <person name="Gardiner A."/>
            <person name="Schultz-Larsen T."/>
            <person name="Kemen A.C."/>
            <person name="Balmuth A.L."/>
            <person name="Robert-Seilaniantz A."/>
            <person name="Bailey K."/>
            <person name="Holub E."/>
            <person name="Studholme D.J."/>
            <person name="Maclean D."/>
            <person name="Jones J.D."/>
        </authorList>
    </citation>
    <scope>NUCLEOTIDE SEQUENCE</scope>
</reference>
<proteinExistence type="predicted"/>
<dbReference type="AlphaFoldDB" id="F0WAG9"/>
<sequence>MAREVERIYLSSHLKRTFVSGAMHPLGTTNPHVTSTSFDEVIGKLARDSFLSDIAVTFSLQNVRLDLHTGFVFEPMCMSRCGSYLPAQHYNHVELTLFPINIENIHWVIAIARLHTTDGRVRVALYDPMITPNTKAPWSSFRSRSVCRLFGVGMSETSRE</sequence>
<gene>
    <name evidence="1" type="primary">AlNc14C45G3695</name>
    <name evidence="1" type="ORF">ALNC14_042830</name>
</gene>
<dbReference type="HOGENOM" id="CLU_132361_0_0_1"/>
<evidence type="ECO:0000313" key="1">
    <source>
        <dbReference type="EMBL" id="CCA18140.1"/>
    </source>
</evidence>
<accession>F0WAG9</accession>
<reference evidence="1" key="2">
    <citation type="submission" date="2011-02" db="EMBL/GenBank/DDBJ databases">
        <authorList>
            <person name="MacLean D."/>
        </authorList>
    </citation>
    <scope>NUCLEOTIDE SEQUENCE</scope>
</reference>
<name>F0WAG9_9STRA</name>